<dbReference type="Proteomes" id="UP000185596">
    <property type="component" value="Unassembled WGS sequence"/>
</dbReference>
<dbReference type="AlphaFoldDB" id="A0A1Q8CDK5"/>
<dbReference type="STRING" id="1912961.BU204_29175"/>
<feature type="transmembrane region" description="Helical" evidence="1">
    <location>
        <begin position="20"/>
        <end position="43"/>
    </location>
</feature>
<feature type="transmembrane region" description="Helical" evidence="1">
    <location>
        <begin position="49"/>
        <end position="68"/>
    </location>
</feature>
<keyword evidence="1" id="KW-0812">Transmembrane</keyword>
<keyword evidence="1" id="KW-0472">Membrane</keyword>
<accession>A0A1Q8CDK5</accession>
<evidence type="ECO:0000313" key="3">
    <source>
        <dbReference type="Proteomes" id="UP000185596"/>
    </source>
</evidence>
<dbReference type="RefSeq" id="WP_075128992.1">
    <property type="nucleotide sequence ID" value="NZ_MSIE01000061.1"/>
</dbReference>
<sequence>MAERNDSAQTETRRRRPDLFTLIAGLATLFVSSFVLTDGTVWWPRIDGRWLVTGGAVLVGVLLLASSLRGGRRKR</sequence>
<comment type="caution">
    <text evidence="2">The sequence shown here is derived from an EMBL/GenBank/DDBJ whole genome shotgun (WGS) entry which is preliminary data.</text>
</comment>
<gene>
    <name evidence="2" type="ORF">BU204_29175</name>
</gene>
<name>A0A1Q8CDK5_9PSEU</name>
<dbReference type="OrthoDB" id="3637587at2"/>
<evidence type="ECO:0000313" key="2">
    <source>
        <dbReference type="EMBL" id="OLF12458.1"/>
    </source>
</evidence>
<dbReference type="EMBL" id="MSIE01000061">
    <property type="protein sequence ID" value="OLF12458.1"/>
    <property type="molecule type" value="Genomic_DNA"/>
</dbReference>
<organism evidence="2 3">
    <name type="scientific">Actinophytocola xanthii</name>
    <dbReference type="NCBI Taxonomy" id="1912961"/>
    <lineage>
        <taxon>Bacteria</taxon>
        <taxon>Bacillati</taxon>
        <taxon>Actinomycetota</taxon>
        <taxon>Actinomycetes</taxon>
        <taxon>Pseudonocardiales</taxon>
        <taxon>Pseudonocardiaceae</taxon>
    </lineage>
</organism>
<protein>
    <submittedName>
        <fullName evidence="2">Uncharacterized protein</fullName>
    </submittedName>
</protein>
<evidence type="ECO:0000256" key="1">
    <source>
        <dbReference type="SAM" id="Phobius"/>
    </source>
</evidence>
<keyword evidence="1" id="KW-1133">Transmembrane helix</keyword>
<proteinExistence type="predicted"/>
<reference evidence="2 3" key="1">
    <citation type="submission" date="2016-12" db="EMBL/GenBank/DDBJ databases">
        <title>The draft genome sequence of Actinophytocola sp. 11-183.</title>
        <authorList>
            <person name="Wang W."/>
            <person name="Yuan L."/>
        </authorList>
    </citation>
    <scope>NUCLEOTIDE SEQUENCE [LARGE SCALE GENOMIC DNA]</scope>
    <source>
        <strain evidence="2 3">11-183</strain>
    </source>
</reference>
<keyword evidence="3" id="KW-1185">Reference proteome</keyword>